<dbReference type="Proteomes" id="UP000029278">
    <property type="component" value="Unassembled WGS sequence"/>
</dbReference>
<dbReference type="PROSITE" id="PS50850">
    <property type="entry name" value="MFS"/>
    <property type="match status" value="1"/>
</dbReference>
<dbReference type="InterPro" id="IPR020846">
    <property type="entry name" value="MFS_dom"/>
</dbReference>
<keyword evidence="6 7" id="KW-0472">Membrane</keyword>
<dbReference type="SUPFAM" id="SSF103473">
    <property type="entry name" value="MFS general substrate transporter"/>
    <property type="match status" value="1"/>
</dbReference>
<gene>
    <name evidence="9" type="ORF">DJ90_2543</name>
</gene>
<keyword evidence="3" id="KW-1003">Cell membrane</keyword>
<dbReference type="GO" id="GO:0005886">
    <property type="term" value="C:plasma membrane"/>
    <property type="evidence" value="ECO:0007669"/>
    <property type="project" value="UniProtKB-SubCell"/>
</dbReference>
<evidence type="ECO:0000256" key="5">
    <source>
        <dbReference type="ARBA" id="ARBA00022989"/>
    </source>
</evidence>
<protein>
    <submittedName>
        <fullName evidence="9">Sugar (And other) transporter family protein</fullName>
    </submittedName>
</protein>
<dbReference type="InterPro" id="IPR050171">
    <property type="entry name" value="MFS_Transporters"/>
</dbReference>
<feature type="transmembrane region" description="Helical" evidence="7">
    <location>
        <begin position="286"/>
        <end position="305"/>
    </location>
</feature>
<comment type="subcellular location">
    <subcellularLocation>
        <location evidence="1">Cell membrane</location>
        <topology evidence="1">Multi-pass membrane protein</topology>
    </subcellularLocation>
</comment>
<dbReference type="CDD" id="cd17325">
    <property type="entry name" value="MFS_MdtG_SLC18_like"/>
    <property type="match status" value="1"/>
</dbReference>
<feature type="transmembrane region" description="Helical" evidence="7">
    <location>
        <begin position="158"/>
        <end position="179"/>
    </location>
</feature>
<evidence type="ECO:0000313" key="9">
    <source>
        <dbReference type="EMBL" id="KFN11323.1"/>
    </source>
</evidence>
<evidence type="ECO:0000259" key="8">
    <source>
        <dbReference type="PROSITE" id="PS50850"/>
    </source>
</evidence>
<evidence type="ECO:0000256" key="3">
    <source>
        <dbReference type="ARBA" id="ARBA00022475"/>
    </source>
</evidence>
<dbReference type="GO" id="GO:0022857">
    <property type="term" value="F:transmembrane transporter activity"/>
    <property type="evidence" value="ECO:0007669"/>
    <property type="project" value="InterPro"/>
</dbReference>
<accession>A0A090ZLM0</accession>
<name>A0A090ZLM0_PAEMA</name>
<dbReference type="EMBL" id="JMQA01000012">
    <property type="protein sequence ID" value="KFN11323.1"/>
    <property type="molecule type" value="Genomic_DNA"/>
</dbReference>
<dbReference type="HOGENOM" id="CLU_709488_0_0_9"/>
<dbReference type="Gene3D" id="1.20.1250.20">
    <property type="entry name" value="MFS general substrate transporter like domains"/>
    <property type="match status" value="2"/>
</dbReference>
<feature type="transmembrane region" description="Helical" evidence="7">
    <location>
        <begin position="325"/>
        <end position="344"/>
    </location>
</feature>
<feature type="domain" description="Major facilitator superfamily (MFS) profile" evidence="8">
    <location>
        <begin position="1"/>
        <end position="377"/>
    </location>
</feature>
<dbReference type="RefSeq" id="WP_036620870.1">
    <property type="nucleotide sequence ID" value="NZ_JAKOBR010000080.1"/>
</dbReference>
<dbReference type="OrthoDB" id="65739at2"/>
<dbReference type="PATRIC" id="fig|44252.3.peg.902"/>
<feature type="transmembrane region" description="Helical" evidence="7">
    <location>
        <begin position="350"/>
        <end position="371"/>
    </location>
</feature>
<feature type="transmembrane region" description="Helical" evidence="7">
    <location>
        <begin position="33"/>
        <end position="56"/>
    </location>
</feature>
<evidence type="ECO:0000256" key="4">
    <source>
        <dbReference type="ARBA" id="ARBA00022692"/>
    </source>
</evidence>
<dbReference type="InterPro" id="IPR011701">
    <property type="entry name" value="MFS"/>
</dbReference>
<reference evidence="9 10" key="1">
    <citation type="submission" date="2014-04" db="EMBL/GenBank/DDBJ databases">
        <authorList>
            <person name="Bishop-Lilly K.A."/>
            <person name="Broomall S.M."/>
            <person name="Chain P.S."/>
            <person name="Chertkov O."/>
            <person name="Coyne S.R."/>
            <person name="Daligault H.E."/>
            <person name="Davenport K.W."/>
            <person name="Erkkila T."/>
            <person name="Frey K.G."/>
            <person name="Gibbons H.S."/>
            <person name="Gu W."/>
            <person name="Jaissle J."/>
            <person name="Johnson S.L."/>
            <person name="Koroleva G.I."/>
            <person name="Ladner J.T."/>
            <person name="Lo C.-C."/>
            <person name="Minogue T.D."/>
            <person name="Munk C."/>
            <person name="Palacios G.F."/>
            <person name="Redden C.L."/>
            <person name="Rosenzweig C.N."/>
            <person name="Scholz M.B."/>
            <person name="Teshima H."/>
            <person name="Xu Y."/>
        </authorList>
    </citation>
    <scope>NUCLEOTIDE SEQUENCE [LARGE SCALE GENOMIC DNA]</scope>
    <source>
        <strain evidence="9 10">8244</strain>
    </source>
</reference>
<proteinExistence type="predicted"/>
<feature type="transmembrane region" description="Helical" evidence="7">
    <location>
        <begin position="134"/>
        <end position="152"/>
    </location>
</feature>
<keyword evidence="2" id="KW-0813">Transport</keyword>
<feature type="transmembrane region" description="Helical" evidence="7">
    <location>
        <begin position="92"/>
        <end position="114"/>
    </location>
</feature>
<evidence type="ECO:0000256" key="2">
    <source>
        <dbReference type="ARBA" id="ARBA00022448"/>
    </source>
</evidence>
<feature type="transmembrane region" description="Helical" evidence="7">
    <location>
        <begin position="233"/>
        <end position="251"/>
    </location>
</feature>
<dbReference type="Pfam" id="PF07690">
    <property type="entry name" value="MFS_1"/>
    <property type="match status" value="2"/>
</dbReference>
<dbReference type="AlphaFoldDB" id="A0A090ZLM0"/>
<dbReference type="InterPro" id="IPR036259">
    <property type="entry name" value="MFS_trans_sf"/>
</dbReference>
<evidence type="ECO:0000313" key="10">
    <source>
        <dbReference type="Proteomes" id="UP000029278"/>
    </source>
</evidence>
<keyword evidence="5 7" id="KW-1133">Transmembrane helix</keyword>
<keyword evidence="10" id="KW-1185">Reference proteome</keyword>
<feature type="transmembrane region" description="Helical" evidence="7">
    <location>
        <begin position="263"/>
        <end position="280"/>
    </location>
</feature>
<feature type="transmembrane region" description="Helical" evidence="7">
    <location>
        <begin position="68"/>
        <end position="86"/>
    </location>
</feature>
<evidence type="ECO:0000256" key="6">
    <source>
        <dbReference type="ARBA" id="ARBA00023136"/>
    </source>
</evidence>
<keyword evidence="4 7" id="KW-0812">Transmembrane</keyword>
<dbReference type="GeneID" id="77012178"/>
<sequence length="389" mass="43013">MPYKKLAIPVLMISLPFIFFDVLLPLYTEELGYTTFQFTLLVSVFSLVQLIMRLVLGIVSDKYSRRSIFIASFLFFVAAYFTFAMADQLTFLLTARVLNGIANILLTLSVFGLIADANTNLAQQLGRFNSNRNLGGFIGVGLSFYILSNYELLQGWKVLFAACGAAALLAFLYALTLRQEEPKRMMNPQSVVLSTEKRKVWTVNVLFRLISSMIIVLLIPYLQDVFEADIEEIAITFLVPLLVSSFSGTYLGKLGDRMGYRKAIVISTVMSGISVAALLFSSRLSIFALFWTVFILSFSMLEFSLDAMFMKSISEHNIGDAYGKYSTGSNIGMIVGPALGGFLFDSFGHVVPYIAFVAGMTALIPLVLVALPKDPNATHQDNLIKPGHS</sequence>
<comment type="caution">
    <text evidence="9">The sequence shown here is derived from an EMBL/GenBank/DDBJ whole genome shotgun (WGS) entry which is preliminary data.</text>
</comment>
<dbReference type="PANTHER" id="PTHR23517">
    <property type="entry name" value="RESISTANCE PROTEIN MDTM, PUTATIVE-RELATED-RELATED"/>
    <property type="match status" value="1"/>
</dbReference>
<evidence type="ECO:0000256" key="7">
    <source>
        <dbReference type="SAM" id="Phobius"/>
    </source>
</evidence>
<feature type="transmembrane region" description="Helical" evidence="7">
    <location>
        <begin position="200"/>
        <end position="221"/>
    </location>
</feature>
<evidence type="ECO:0000256" key="1">
    <source>
        <dbReference type="ARBA" id="ARBA00004651"/>
    </source>
</evidence>
<feature type="transmembrane region" description="Helical" evidence="7">
    <location>
        <begin position="7"/>
        <end position="27"/>
    </location>
</feature>
<organism evidence="9 10">
    <name type="scientific">Paenibacillus macerans</name>
    <name type="common">Bacillus macerans</name>
    <dbReference type="NCBI Taxonomy" id="44252"/>
    <lineage>
        <taxon>Bacteria</taxon>
        <taxon>Bacillati</taxon>
        <taxon>Bacillota</taxon>
        <taxon>Bacilli</taxon>
        <taxon>Bacillales</taxon>
        <taxon>Paenibacillaceae</taxon>
        <taxon>Paenibacillus</taxon>
    </lineage>
</organism>